<evidence type="ECO:0000313" key="3">
    <source>
        <dbReference type="Proteomes" id="UP001153269"/>
    </source>
</evidence>
<keyword evidence="3" id="KW-1185">Reference proteome</keyword>
<proteinExistence type="predicted"/>
<sequence length="90" mass="10438">MSSCVYSLIPIQSSLVWDVLNVLKDFDSHPQTKRRRTYRLKDSSRAATGDSSEKLNPPLRMYCQENRVIQFKSDQKNPLQLCAACTHRQH</sequence>
<evidence type="ECO:0000256" key="1">
    <source>
        <dbReference type="SAM" id="MobiDB-lite"/>
    </source>
</evidence>
<feature type="region of interest" description="Disordered" evidence="1">
    <location>
        <begin position="31"/>
        <end position="56"/>
    </location>
</feature>
<protein>
    <submittedName>
        <fullName evidence="2">Uncharacterized protein</fullName>
    </submittedName>
</protein>
<dbReference type="AlphaFoldDB" id="A0A9N7UNH1"/>
<gene>
    <name evidence="2" type="ORF">PLEPLA_LOCUS21408</name>
</gene>
<name>A0A9N7UNH1_PLEPL</name>
<dbReference type="Proteomes" id="UP001153269">
    <property type="component" value="Unassembled WGS sequence"/>
</dbReference>
<accession>A0A9N7UNH1</accession>
<reference evidence="2" key="1">
    <citation type="submission" date="2020-03" db="EMBL/GenBank/DDBJ databases">
        <authorList>
            <person name="Weist P."/>
        </authorList>
    </citation>
    <scope>NUCLEOTIDE SEQUENCE</scope>
</reference>
<dbReference type="EMBL" id="CADEAL010001555">
    <property type="protein sequence ID" value="CAB1433318.1"/>
    <property type="molecule type" value="Genomic_DNA"/>
</dbReference>
<evidence type="ECO:0000313" key="2">
    <source>
        <dbReference type="EMBL" id="CAB1433318.1"/>
    </source>
</evidence>
<comment type="caution">
    <text evidence="2">The sequence shown here is derived from an EMBL/GenBank/DDBJ whole genome shotgun (WGS) entry which is preliminary data.</text>
</comment>
<organism evidence="2 3">
    <name type="scientific">Pleuronectes platessa</name>
    <name type="common">European plaice</name>
    <dbReference type="NCBI Taxonomy" id="8262"/>
    <lineage>
        <taxon>Eukaryota</taxon>
        <taxon>Metazoa</taxon>
        <taxon>Chordata</taxon>
        <taxon>Craniata</taxon>
        <taxon>Vertebrata</taxon>
        <taxon>Euteleostomi</taxon>
        <taxon>Actinopterygii</taxon>
        <taxon>Neopterygii</taxon>
        <taxon>Teleostei</taxon>
        <taxon>Neoteleostei</taxon>
        <taxon>Acanthomorphata</taxon>
        <taxon>Carangaria</taxon>
        <taxon>Pleuronectiformes</taxon>
        <taxon>Pleuronectoidei</taxon>
        <taxon>Pleuronectidae</taxon>
        <taxon>Pleuronectes</taxon>
    </lineage>
</organism>